<dbReference type="SMART" id="SM00408">
    <property type="entry name" value="IGc2"/>
    <property type="match status" value="1"/>
</dbReference>
<dbReference type="OrthoDB" id="6612025at2759"/>
<dbReference type="InterPro" id="IPR003599">
    <property type="entry name" value="Ig_sub"/>
</dbReference>
<reference evidence="6" key="1">
    <citation type="submission" date="2010-06" db="EMBL/GenBank/DDBJ databases">
        <authorList>
            <person name="Jiang H."/>
            <person name="Abraham K."/>
            <person name="Ali S."/>
            <person name="Alsbrooks S.L."/>
            <person name="Anim B.N."/>
            <person name="Anosike U.S."/>
            <person name="Attaway T."/>
            <person name="Bandaranaike D.P."/>
            <person name="Battles P.K."/>
            <person name="Bell S.N."/>
            <person name="Bell A.V."/>
            <person name="Beltran B."/>
            <person name="Bickham C."/>
            <person name="Bustamante Y."/>
            <person name="Caleb T."/>
            <person name="Canada A."/>
            <person name="Cardenas V."/>
            <person name="Carter K."/>
            <person name="Chacko J."/>
            <person name="Chandrabose M.N."/>
            <person name="Chavez D."/>
            <person name="Chavez A."/>
            <person name="Chen L."/>
            <person name="Chu H.-S."/>
            <person name="Claassen K.J."/>
            <person name="Cockrell R."/>
            <person name="Collins M."/>
            <person name="Cooper J.A."/>
            <person name="Cree A."/>
            <person name="Curry S.M."/>
            <person name="Da Y."/>
            <person name="Dao M.D."/>
            <person name="Das B."/>
            <person name="Davila M.-L."/>
            <person name="Davy-Carroll L."/>
            <person name="Denson S."/>
            <person name="Dinh H."/>
            <person name="Ebong V.E."/>
            <person name="Edwards J.R."/>
            <person name="Egan A."/>
            <person name="El-Daye J."/>
            <person name="Escobedo L."/>
            <person name="Fernandez S."/>
            <person name="Fernando P.R."/>
            <person name="Flagg N."/>
            <person name="Forbes L.D."/>
            <person name="Fowler R.G."/>
            <person name="Fu Q."/>
            <person name="Gabisi R.A."/>
            <person name="Ganer J."/>
            <person name="Garbino Pronczuk A."/>
            <person name="Garcia R.M."/>
            <person name="Garner T."/>
            <person name="Garrett T.E."/>
            <person name="Gonzalez D.A."/>
            <person name="Hamid H."/>
            <person name="Hawkins E.S."/>
            <person name="Hirani K."/>
            <person name="Hogues M.E."/>
            <person name="Hollins B."/>
            <person name="Hsiao C.-H."/>
            <person name="Jabil R."/>
            <person name="James M.L."/>
            <person name="Jhangiani S.N."/>
            <person name="Johnson B."/>
            <person name="Johnson Q."/>
            <person name="Joshi V."/>
            <person name="Kalu J.B."/>
            <person name="Kam C."/>
            <person name="Kashfia A."/>
            <person name="Keebler J."/>
            <person name="Kisamo H."/>
            <person name="Kovar C.L."/>
            <person name="Lago L.A."/>
            <person name="Lai C.-Y."/>
            <person name="Laidlaw J."/>
            <person name="Lara F."/>
            <person name="Le T.-K."/>
            <person name="Lee S.L."/>
            <person name="Legall F.H."/>
            <person name="Lemon S.J."/>
            <person name="Lewis L.R."/>
            <person name="Li B."/>
            <person name="Liu Y."/>
            <person name="Liu Y.-S."/>
            <person name="Lopez J."/>
            <person name="Lozado R.J."/>
            <person name="Lu J."/>
            <person name="Madu R.C."/>
            <person name="Maheshwari M."/>
            <person name="Maheshwari R."/>
            <person name="Malloy K."/>
            <person name="Martinez E."/>
            <person name="Mathew T."/>
            <person name="Mercado I.C."/>
            <person name="Mercado C."/>
            <person name="Meyer B."/>
            <person name="Montgomery K."/>
            <person name="Morgan M.B."/>
            <person name="Munidasa M."/>
            <person name="Nazareth L.V."/>
            <person name="Nelson J."/>
            <person name="Ng B.M."/>
            <person name="Nguyen N.B."/>
            <person name="Nguyen P.Q."/>
            <person name="Nguyen T."/>
            <person name="Obregon M."/>
            <person name="Okwuonu G.O."/>
            <person name="Onwere C.G."/>
            <person name="Orozco G."/>
            <person name="Parra A."/>
            <person name="Patel S."/>
            <person name="Patil S."/>
            <person name="Perez A."/>
            <person name="Perez Y."/>
            <person name="Pham C."/>
            <person name="Primus E.L."/>
            <person name="Pu L.-L."/>
            <person name="Puazo M."/>
            <person name="Qin X."/>
            <person name="Quiroz J.B."/>
            <person name="Reese J."/>
            <person name="Richards S."/>
            <person name="Rives C.M."/>
            <person name="Robberts R."/>
            <person name="Ruiz S.J."/>
            <person name="Ruiz M.J."/>
            <person name="Santibanez J."/>
            <person name="Schneider B.W."/>
            <person name="Sisson I."/>
            <person name="Smith M."/>
            <person name="Sodergren E."/>
            <person name="Song X.-Z."/>
            <person name="Song B.B."/>
            <person name="Summersgill H."/>
            <person name="Thelus R."/>
            <person name="Thornton R.D."/>
            <person name="Trejos Z.Y."/>
            <person name="Usmani K."/>
            <person name="Vattathil S."/>
            <person name="Villasana D."/>
            <person name="Walker D.L."/>
            <person name="Wang S."/>
            <person name="Wang K."/>
            <person name="White C.S."/>
            <person name="Williams A.C."/>
            <person name="Williamson J."/>
            <person name="Wilson K."/>
            <person name="Woghiren I.O."/>
            <person name="Woodworth J.R."/>
            <person name="Worley K.C."/>
            <person name="Wright R.A."/>
            <person name="Wu W."/>
            <person name="Young L."/>
            <person name="Zhang L."/>
            <person name="Zhang J."/>
            <person name="Zhu Y."/>
            <person name="Muzny D.M."/>
            <person name="Weinstock G."/>
            <person name="Gibbs R.A."/>
        </authorList>
    </citation>
    <scope>NUCLEOTIDE SEQUENCE [LARGE SCALE GENOMIC DNA]</scope>
    <source>
        <strain evidence="6">LSR1</strain>
    </source>
</reference>
<dbReference type="EnsemblMetazoa" id="XM_029485960.1">
    <property type="protein sequence ID" value="XP_029341820.1"/>
    <property type="gene ID" value="LOC100167149"/>
</dbReference>
<dbReference type="Gene3D" id="2.60.40.10">
    <property type="entry name" value="Immunoglobulins"/>
    <property type="match status" value="4"/>
</dbReference>
<accession>A0A8R2NKS6</accession>
<feature type="signal peptide" evidence="3">
    <location>
        <begin position="1"/>
        <end position="17"/>
    </location>
</feature>
<evidence type="ECO:0000256" key="2">
    <source>
        <dbReference type="SAM" id="Phobius"/>
    </source>
</evidence>
<dbReference type="RefSeq" id="XP_029341820.1">
    <property type="nucleotide sequence ID" value="XM_029485960.1"/>
</dbReference>
<name>A0A8R2NKS6_ACYPI</name>
<dbReference type="GeneID" id="100167149"/>
<dbReference type="Pfam" id="PF13927">
    <property type="entry name" value="Ig_3"/>
    <property type="match status" value="1"/>
</dbReference>
<feature type="domain" description="Ig-like" evidence="4">
    <location>
        <begin position="64"/>
        <end position="239"/>
    </location>
</feature>
<evidence type="ECO:0000256" key="3">
    <source>
        <dbReference type="SAM" id="SignalP"/>
    </source>
</evidence>
<dbReference type="SUPFAM" id="SSF48726">
    <property type="entry name" value="Immunoglobulin"/>
    <property type="match status" value="2"/>
</dbReference>
<dbReference type="PROSITE" id="PS50835">
    <property type="entry name" value="IG_LIKE"/>
    <property type="match status" value="3"/>
</dbReference>
<feature type="compositionally biased region" description="Polar residues" evidence="1">
    <location>
        <begin position="1377"/>
        <end position="1387"/>
    </location>
</feature>
<dbReference type="PANTHER" id="PTHR23278">
    <property type="entry name" value="SIDESTEP PROTEIN"/>
    <property type="match status" value="1"/>
</dbReference>
<reference evidence="5" key="2">
    <citation type="submission" date="2022-06" db="UniProtKB">
        <authorList>
            <consortium name="EnsemblMetazoa"/>
        </authorList>
    </citation>
    <scope>IDENTIFICATION</scope>
</reference>
<feature type="domain" description="Ig-like" evidence="4">
    <location>
        <begin position="591"/>
        <end position="707"/>
    </location>
</feature>
<feature type="region of interest" description="Disordered" evidence="1">
    <location>
        <begin position="133"/>
        <end position="155"/>
    </location>
</feature>
<evidence type="ECO:0000313" key="6">
    <source>
        <dbReference type="Proteomes" id="UP000007819"/>
    </source>
</evidence>
<feature type="chain" id="PRO_5035739815" description="Ig-like domain-containing protein" evidence="3">
    <location>
        <begin position="18"/>
        <end position="1459"/>
    </location>
</feature>
<evidence type="ECO:0000256" key="1">
    <source>
        <dbReference type="SAM" id="MobiDB-lite"/>
    </source>
</evidence>
<keyword evidence="6" id="KW-1185">Reference proteome</keyword>
<feature type="region of interest" description="Disordered" evidence="1">
    <location>
        <begin position="1363"/>
        <end position="1390"/>
    </location>
</feature>
<protein>
    <recommendedName>
        <fullName evidence="4">Ig-like domain-containing protein</fullName>
    </recommendedName>
</protein>
<organism evidence="5 6">
    <name type="scientific">Acyrthosiphon pisum</name>
    <name type="common">Pea aphid</name>
    <dbReference type="NCBI Taxonomy" id="7029"/>
    <lineage>
        <taxon>Eukaryota</taxon>
        <taxon>Metazoa</taxon>
        <taxon>Ecdysozoa</taxon>
        <taxon>Arthropoda</taxon>
        <taxon>Hexapoda</taxon>
        <taxon>Insecta</taxon>
        <taxon>Pterygota</taxon>
        <taxon>Neoptera</taxon>
        <taxon>Paraneoptera</taxon>
        <taxon>Hemiptera</taxon>
        <taxon>Sternorrhyncha</taxon>
        <taxon>Aphidomorpha</taxon>
        <taxon>Aphidoidea</taxon>
        <taxon>Aphididae</taxon>
        <taxon>Macrosiphini</taxon>
        <taxon>Acyrthosiphon</taxon>
    </lineage>
</organism>
<dbReference type="InterPro" id="IPR003598">
    <property type="entry name" value="Ig_sub2"/>
</dbReference>
<dbReference type="InterPro" id="IPR007110">
    <property type="entry name" value="Ig-like_dom"/>
</dbReference>
<keyword evidence="2" id="KW-0472">Membrane</keyword>
<feature type="region of interest" description="Disordered" evidence="1">
    <location>
        <begin position="1204"/>
        <end position="1272"/>
    </location>
</feature>
<evidence type="ECO:0000313" key="5">
    <source>
        <dbReference type="EnsemblMetazoa" id="XP_029341820.1"/>
    </source>
</evidence>
<dbReference type="Proteomes" id="UP000007819">
    <property type="component" value="Chromosome X"/>
</dbReference>
<keyword evidence="3" id="KW-0732">Signal</keyword>
<evidence type="ECO:0000259" key="4">
    <source>
        <dbReference type="PROSITE" id="PS50835"/>
    </source>
</evidence>
<keyword evidence="2" id="KW-1133">Transmembrane helix</keyword>
<sequence length="1459" mass="161894">MSLGSIVLLTVVWLAMSKVLTCESLRNSGSHRGRHKYKRRQLYSGGNIGDLRLHRDDLPLQHDPSLLLMDDDNEAATDDSTFELDKPLPIDQVAVPVGGKAYLPCDTRNQDPRKYKVSSGFFMVMWFKEQKENNPEDQSYGQAAPSSSSILSTSGEPIFTYDTRQTSAKVPNPPRWWSSPMGFGDRAYFHTLNSEQLQSDQDTVDHLTVDRAMATDTGIYRCRIDFLQAPTRNRLVNLTVIVAPERPTIYFEYGNSIGGDRPENYQQNSGNVIVVDEGSLTVTLVCRVVGGWPRPRLTWYHENAVLHSPYQLVIDDNHSRGYRKKPNNGSTTAGVTVNRLVLTNLTRWHPIMSQRQQTLGTARLTCQASNSILYSVSRPSAIAVNGNLPPPATTEHTFIRLNLKPTEVQIISIKGYANHLKSNESHVIEKNEVFASEDTVGHKKYTIRADRVYQAECRSKGSRPLATIEWYLLKKNQRFNVGQSINSTRTMDASSLMVLLGEKRGGATANLESTISGVVETHQTPEIVTDKDELVVTTSILSFILWGPKSAVINENDDNESTLVCHAYNPVIKTFDRHYVETKITLDAQYPPIVELRFGNRMLDTGRIGPGDDVYFECAARANPSTTIRYSWYHNGVRLTQETEKRRTDDGEKRGEKRNSRLAGRVIQYSQLGSLVLQSVNTAAAGKYSCQATNGIDGDTNENRTTSNTVRLYVKHVPVCQHREDIYIITKKTDAVTGPVIRCRAGHGHPPTIEYHWKFYPEQSEPETRHRGPLESNEMTLTGRSIRELDSLLTESAVQGSDGGISYAFTTSTPVLKSYLSVVSAAASAFSSAVRPNFLHGRLECRAVNTMGIQNKPCVYRITDKTMINQGSKDLQEITDCRSISKKELSNEDSNSTLTYPCGAKVEGIVTSTNRRTRFCITCSLNTSSLQYHQQRPNYVLQLFKSTPGDAPATVVIAFNVTGVTITENNNGNGRTIISAQDDDDYYSDPEEEDDVVDSNKGDYNLDTKNAVQRVVFVIDDSVEPGIYRGRIYNGYGGTISAVIKGMINVAAVPFNDINDNDSSNYIIDDIGDKTDESALGYAWRRVTVALVDAFSLVLPPSAAGPEPDWDEDRARPPHKRWRATSAALTAVLVAVVAALSCGICGVVAILYRRQNYGHRRGDRGHVAYGLGCDGGGVDSADGDDAQEGTGKTVIVGRLKATDAAPPATDVDGARQQHHNQQQQQQRLLQQRQQQQQQQQRQRQLQQQQQQQQRQRRLQQTPIAASDDARSGACTPLLHVQPLSRRVQYASRPEAAGRPLSATFPVSYAPDDDYDDDDYDATALRLRATDTSTVNCNAATVDRRDDGRGPDVVMSTATTLHLADTGRSGGNWPQKDQPPQTKFNTTNSDHKWSLNRLPYQKPNTTTISRAKFTTTLTPTAAAILTNKHTISKTIKPVIDEPISVSSRVLLNALHRESSI</sequence>
<dbReference type="KEGG" id="api:100167149"/>
<dbReference type="InterPro" id="IPR036179">
    <property type="entry name" value="Ig-like_dom_sf"/>
</dbReference>
<keyword evidence="2" id="KW-0812">Transmembrane</keyword>
<dbReference type="SMART" id="SM00409">
    <property type="entry name" value="IG"/>
    <property type="match status" value="2"/>
</dbReference>
<dbReference type="PANTHER" id="PTHR23278:SF19">
    <property type="entry name" value="OBSCURIN"/>
    <property type="match status" value="1"/>
</dbReference>
<feature type="region of interest" description="Disordered" evidence="1">
    <location>
        <begin position="975"/>
        <end position="998"/>
    </location>
</feature>
<feature type="domain" description="Ig-like" evidence="4">
    <location>
        <begin position="262"/>
        <end position="377"/>
    </location>
</feature>
<proteinExistence type="predicted"/>
<feature type="transmembrane region" description="Helical" evidence="2">
    <location>
        <begin position="1127"/>
        <end position="1152"/>
    </location>
</feature>
<feature type="compositionally biased region" description="Acidic residues" evidence="1">
    <location>
        <begin position="981"/>
        <end position="997"/>
    </location>
</feature>
<dbReference type="InterPro" id="IPR013783">
    <property type="entry name" value="Ig-like_fold"/>
</dbReference>
<dbReference type="CDD" id="cd00096">
    <property type="entry name" value="Ig"/>
    <property type="match status" value="2"/>
</dbReference>
<feature type="compositionally biased region" description="Low complexity" evidence="1">
    <location>
        <begin position="1221"/>
        <end position="1253"/>
    </location>
</feature>
<feature type="compositionally biased region" description="Polar residues" evidence="1">
    <location>
        <begin position="136"/>
        <end position="145"/>
    </location>
</feature>